<accession>A0ABR6WS04</accession>
<protein>
    <recommendedName>
        <fullName evidence="1">Uroporphyrinogen decarboxylase (URO-D) domain-containing protein</fullName>
    </recommendedName>
</protein>
<comment type="caution">
    <text evidence="2">The sequence shown here is derived from an EMBL/GenBank/DDBJ whole genome shotgun (WGS) entry which is preliminary data.</text>
</comment>
<dbReference type="SUPFAM" id="SSF51726">
    <property type="entry name" value="UROD/MetE-like"/>
    <property type="match status" value="1"/>
</dbReference>
<evidence type="ECO:0000259" key="1">
    <source>
        <dbReference type="Pfam" id="PF01208"/>
    </source>
</evidence>
<name>A0ABR6WS04_9FIRM</name>
<dbReference type="InterPro" id="IPR000257">
    <property type="entry name" value="Uroporphyrinogen_deCOase"/>
</dbReference>
<dbReference type="PANTHER" id="PTHR47099:SF1">
    <property type="entry name" value="METHYLCOBAMIDE:COM METHYLTRANSFERASE MTBA"/>
    <property type="match status" value="1"/>
</dbReference>
<dbReference type="RefSeq" id="WP_186841305.1">
    <property type="nucleotide sequence ID" value="NZ_WJBC01000003.1"/>
</dbReference>
<sequence>MIKYPFDEKEIRDIGMYDAIPGPSGPVRKFDTPVTPKENLMSIYRGEKPLWAPNLTVDCNMVQPDIMLDAYARNHGGFDFFGIEWEFEPLTNAAMVKPGTRRLSDITKWEEEIIWPDLKAIDWEKDYKDNFESVLDSDRATMFMILNGLFERTADLTSFADTFCYLLEEPEALTDFYNKLVDWHIELITIAKKYYHADIITFHDDMGTQIDSFMSPNTFKEIMMPQYKKITAAVHELGMVINYHSCGSVGNLIPYYIECGFDSWEGQDSANNKNELMEKYGDQLIQTAMLLFPEEANDEQIDEMIENALNTVGRTGRFIGWTIDMKPERVNQTVTKFYEKSRKLYNQ</sequence>
<keyword evidence="3" id="KW-1185">Reference proteome</keyword>
<reference evidence="2 3" key="1">
    <citation type="journal article" date="2020" name="mSystems">
        <title>Defining Genomic and Predicted Metabolic Features of the Acetobacterium Genus.</title>
        <authorList>
            <person name="Ross D.E."/>
            <person name="Marshall C.W."/>
            <person name="Gulliver D."/>
            <person name="May H.D."/>
            <person name="Norman R.S."/>
        </authorList>
    </citation>
    <scope>NUCLEOTIDE SEQUENCE [LARGE SCALE GENOMIC DNA]</scope>
    <source>
        <strain evidence="2 3">DSM 8238</strain>
    </source>
</reference>
<dbReference type="Pfam" id="PF01208">
    <property type="entry name" value="URO-D"/>
    <property type="match status" value="1"/>
</dbReference>
<feature type="domain" description="Uroporphyrinogen decarboxylase (URO-D)" evidence="1">
    <location>
        <begin position="156"/>
        <end position="306"/>
    </location>
</feature>
<dbReference type="Proteomes" id="UP000603234">
    <property type="component" value="Unassembled WGS sequence"/>
</dbReference>
<proteinExistence type="predicted"/>
<organism evidence="2 3">
    <name type="scientific">Acetobacterium fimetarium</name>
    <dbReference type="NCBI Taxonomy" id="52691"/>
    <lineage>
        <taxon>Bacteria</taxon>
        <taxon>Bacillati</taxon>
        <taxon>Bacillota</taxon>
        <taxon>Clostridia</taxon>
        <taxon>Eubacteriales</taxon>
        <taxon>Eubacteriaceae</taxon>
        <taxon>Acetobacterium</taxon>
    </lineage>
</organism>
<dbReference type="EMBL" id="WJBC01000003">
    <property type="protein sequence ID" value="MBC3803375.1"/>
    <property type="molecule type" value="Genomic_DNA"/>
</dbReference>
<dbReference type="Gene3D" id="3.20.20.210">
    <property type="match status" value="1"/>
</dbReference>
<evidence type="ECO:0000313" key="3">
    <source>
        <dbReference type="Proteomes" id="UP000603234"/>
    </source>
</evidence>
<evidence type="ECO:0000313" key="2">
    <source>
        <dbReference type="EMBL" id="MBC3803375.1"/>
    </source>
</evidence>
<dbReference type="InterPro" id="IPR038071">
    <property type="entry name" value="UROD/MetE-like_sf"/>
</dbReference>
<dbReference type="InterPro" id="IPR052024">
    <property type="entry name" value="Methanogen_methyltrans"/>
</dbReference>
<dbReference type="PANTHER" id="PTHR47099">
    <property type="entry name" value="METHYLCOBAMIDE:COM METHYLTRANSFERASE MTBA"/>
    <property type="match status" value="1"/>
</dbReference>
<gene>
    <name evidence="2" type="ORF">GH808_02840</name>
</gene>